<gene>
    <name evidence="4" type="ORF">TAPDE_001063</name>
</gene>
<feature type="region of interest" description="Disordered" evidence="1">
    <location>
        <begin position="19"/>
        <end position="48"/>
    </location>
</feature>
<evidence type="ECO:0000256" key="1">
    <source>
        <dbReference type="SAM" id="MobiDB-lite"/>
    </source>
</evidence>
<feature type="compositionally biased region" description="Low complexity" evidence="1">
    <location>
        <begin position="764"/>
        <end position="773"/>
    </location>
</feature>
<dbReference type="STRING" id="1097556.R4XDE5"/>
<dbReference type="InterPro" id="IPR035999">
    <property type="entry name" value="Sec7_dom_sf"/>
</dbReference>
<dbReference type="GO" id="GO:0005085">
    <property type="term" value="F:guanyl-nucleotide exchange factor activity"/>
    <property type="evidence" value="ECO:0007669"/>
    <property type="project" value="InterPro"/>
</dbReference>
<dbReference type="EMBL" id="CAHR02000037">
    <property type="protein sequence ID" value="CCG81364.1"/>
    <property type="molecule type" value="Genomic_DNA"/>
</dbReference>
<dbReference type="Pfam" id="PF01369">
    <property type="entry name" value="Sec7"/>
    <property type="match status" value="1"/>
</dbReference>
<evidence type="ECO:0000259" key="3">
    <source>
        <dbReference type="PROSITE" id="PS50190"/>
    </source>
</evidence>
<dbReference type="PROSITE" id="PS50190">
    <property type="entry name" value="SEC7"/>
    <property type="match status" value="1"/>
</dbReference>
<feature type="compositionally biased region" description="Polar residues" evidence="1">
    <location>
        <begin position="38"/>
        <end position="48"/>
    </location>
</feature>
<dbReference type="InterPro" id="IPR001849">
    <property type="entry name" value="PH_domain"/>
</dbReference>
<evidence type="ECO:0000313" key="4">
    <source>
        <dbReference type="EMBL" id="CCG81364.1"/>
    </source>
</evidence>
<dbReference type="Gene3D" id="2.30.29.30">
    <property type="entry name" value="Pleckstrin-homology domain (PH domain)/Phosphotyrosine-binding domain (PTB)"/>
    <property type="match status" value="1"/>
</dbReference>
<comment type="caution">
    <text evidence="4">The sequence shown here is derived from an EMBL/GenBank/DDBJ whole genome shotgun (WGS) entry which is preliminary data.</text>
</comment>
<dbReference type="SUPFAM" id="SSF50729">
    <property type="entry name" value="PH domain-like"/>
    <property type="match status" value="1"/>
</dbReference>
<feature type="region of interest" description="Disordered" evidence="1">
    <location>
        <begin position="801"/>
        <end position="833"/>
    </location>
</feature>
<dbReference type="OrthoDB" id="430364at2759"/>
<dbReference type="GO" id="GO:0015031">
    <property type="term" value="P:protein transport"/>
    <property type="evidence" value="ECO:0007669"/>
    <property type="project" value="UniProtKB-ARBA"/>
</dbReference>
<dbReference type="GO" id="GO:0032012">
    <property type="term" value="P:regulation of ARF protein signal transduction"/>
    <property type="evidence" value="ECO:0007669"/>
    <property type="project" value="InterPro"/>
</dbReference>
<feature type="region of interest" description="Disordered" evidence="1">
    <location>
        <begin position="597"/>
        <end position="619"/>
    </location>
</feature>
<dbReference type="PANTHER" id="PTHR10663:SF405">
    <property type="entry name" value="ARF GUANINE NUCLEOTIDE EXCHANGE FACTOR SYT1"/>
    <property type="match status" value="1"/>
</dbReference>
<evidence type="ECO:0008006" key="6">
    <source>
        <dbReference type="Google" id="ProtNLM"/>
    </source>
</evidence>
<feature type="domain" description="PH" evidence="2">
    <location>
        <begin position="331"/>
        <end position="456"/>
    </location>
</feature>
<dbReference type="PANTHER" id="PTHR10663">
    <property type="entry name" value="GUANYL-NUCLEOTIDE EXCHANGE FACTOR"/>
    <property type="match status" value="1"/>
</dbReference>
<dbReference type="eggNOG" id="KOG0929">
    <property type="taxonomic scope" value="Eukaryota"/>
</dbReference>
<dbReference type="Gene3D" id="1.10.1000.11">
    <property type="entry name" value="Arf Nucleotide-binding Site Opener,domain 2"/>
    <property type="match status" value="1"/>
</dbReference>
<dbReference type="FunFam" id="1.10.1000.11:FF:000002">
    <property type="entry name" value="Cytohesin 1"/>
    <property type="match status" value="1"/>
</dbReference>
<dbReference type="InterPro" id="IPR011993">
    <property type="entry name" value="PH-like_dom_sf"/>
</dbReference>
<reference evidence="4 5" key="1">
    <citation type="journal article" date="2013" name="MBio">
        <title>Genome sequencing of the plant pathogen Taphrina deformans, the causal agent of peach leaf curl.</title>
        <authorList>
            <person name="Cisse O.H."/>
            <person name="Almeida J.M.G.C.F."/>
            <person name="Fonseca A."/>
            <person name="Kumar A.A."/>
            <person name="Salojaervi J."/>
            <person name="Overmyer K."/>
            <person name="Hauser P.M."/>
            <person name="Pagni M."/>
        </authorList>
    </citation>
    <scope>NUCLEOTIDE SEQUENCE [LARGE SCALE GENOMIC DNA]</scope>
    <source>
        <strain evidence="5">PYCC 5710 / ATCC 11124 / CBS 356.35 / IMI 108563 / JCM 9778 / NBRC 8474</strain>
    </source>
</reference>
<organism evidence="4 5">
    <name type="scientific">Taphrina deformans (strain PYCC 5710 / ATCC 11124 / CBS 356.35 / IMI 108563 / JCM 9778 / NBRC 8474)</name>
    <name type="common">Peach leaf curl fungus</name>
    <name type="synonym">Lalaria deformans</name>
    <dbReference type="NCBI Taxonomy" id="1097556"/>
    <lineage>
        <taxon>Eukaryota</taxon>
        <taxon>Fungi</taxon>
        <taxon>Dikarya</taxon>
        <taxon>Ascomycota</taxon>
        <taxon>Taphrinomycotina</taxon>
        <taxon>Taphrinomycetes</taxon>
        <taxon>Taphrinales</taxon>
        <taxon>Taphrinaceae</taxon>
        <taxon>Taphrina</taxon>
    </lineage>
</organism>
<dbReference type="InterPro" id="IPR000904">
    <property type="entry name" value="Sec7_dom"/>
</dbReference>
<proteinExistence type="predicted"/>
<feature type="compositionally biased region" description="Low complexity" evidence="1">
    <location>
        <begin position="803"/>
        <end position="817"/>
    </location>
</feature>
<evidence type="ECO:0000313" key="5">
    <source>
        <dbReference type="Proteomes" id="UP000013776"/>
    </source>
</evidence>
<keyword evidence="5" id="KW-1185">Reference proteome</keyword>
<dbReference type="AlphaFoldDB" id="R4XDE5"/>
<dbReference type="VEuPathDB" id="FungiDB:TAPDE_001063"/>
<dbReference type="Pfam" id="PF00169">
    <property type="entry name" value="PH"/>
    <property type="match status" value="1"/>
</dbReference>
<dbReference type="SMART" id="SM00222">
    <property type="entry name" value="Sec7"/>
    <property type="match status" value="1"/>
</dbReference>
<dbReference type="PROSITE" id="PS50003">
    <property type="entry name" value="PH_DOMAIN"/>
    <property type="match status" value="1"/>
</dbReference>
<name>R4XDE5_TAPDE</name>
<feature type="region of interest" description="Disordered" evidence="1">
    <location>
        <begin position="716"/>
        <end position="774"/>
    </location>
</feature>
<dbReference type="InterPro" id="IPR023394">
    <property type="entry name" value="Sec7_C_sf"/>
</dbReference>
<accession>R4XDE5</accession>
<feature type="domain" description="SEC7" evidence="3">
    <location>
        <begin position="35"/>
        <end position="198"/>
    </location>
</feature>
<sequence>MGRLLREPEDVSLFRPLSRELSPYPSSMSQRKVEVERSSASSLPSRIDGESSSQFLARVEARTQKTLAASVLATSDDPFHYECLQLYMQQFNFVHDPLDIALRKFLMDTHLPKETQQIDRVLNAFSARYQTCNPKLYESAVTPYVLSFALIMLHTDRFNQNNKYKMTKAQFLKNTSSEHTENVSNDVLEYFYDNIISTPFILVEDEHDSSMVESGPTTPNEVQSTRQGSLSTLSVNQNNSAFGKRNLDLYPLIMENKLDGLRPQLGSILEHDYVLAYTGTLPVINVAKLHTAFTHPATLQLISARSRPEAFATDHSIQNPLDTDPGLVDIQITKIGILRRKEQKKPGSKPVYREWGVMLTPSQLLLFKNVQWVKHYMQQARDYAKAEPLILDPPVHNFAPDSYMPTADTVAMWDSTMSKKPTHFCFFGRGGEQTHLIASSEEEMNDWVAKINYAAAFQTIGVRIRGISAESMHSESSKRLRHQASVSTVSTLNSSLASQAELMQARQNLLRSKIKDMDTKVNTKEQHLSLLQQHGRNLCTLTPIQPRTRASVISAAGSLSAKLSWARMELVKTQCHRDILAKDLEIETNPTISVFTAPIRSSTPPPGTIPHKASPSKNKLGTVMSSLVRQVSTDTMKRVNRQFSGLDIKRSSSDNAIRKEDKRQHSRGLSELGSDYIGNVDFSADALDHMFLNSPIEPDGQAPEVQKPLPVVANGVSPANSVTRDVRPRSSPGLKLQIPFSKRSTSNNKNRTDTGEIDDNTVLSSPSSGRSSGHFILHGRKVSVVQTPSSLLDTTLHGDTVTSVQSSAPSDVSISSSTEVYQDAPETPFPSSI</sequence>
<dbReference type="SUPFAM" id="SSF48425">
    <property type="entry name" value="Sec7 domain"/>
    <property type="match status" value="1"/>
</dbReference>
<protein>
    <recommendedName>
        <fullName evidence="6">Guanyl-nucleotide exchange factor</fullName>
    </recommendedName>
</protein>
<evidence type="ECO:0000259" key="2">
    <source>
        <dbReference type="PROSITE" id="PS50003"/>
    </source>
</evidence>
<dbReference type="Proteomes" id="UP000013776">
    <property type="component" value="Unassembled WGS sequence"/>
</dbReference>